<evidence type="ECO:0000256" key="1">
    <source>
        <dbReference type="ARBA" id="ARBA00010876"/>
    </source>
</evidence>
<dbReference type="PROSITE" id="PS01129">
    <property type="entry name" value="PSI_RLU"/>
    <property type="match status" value="1"/>
</dbReference>
<dbReference type="Pfam" id="PF00849">
    <property type="entry name" value="PseudoU_synth_2"/>
    <property type="match status" value="1"/>
</dbReference>
<keyword evidence="4" id="KW-1185">Reference proteome</keyword>
<dbReference type="InterPro" id="IPR006145">
    <property type="entry name" value="PsdUridine_synth_RsuA/RluA"/>
</dbReference>
<gene>
    <name evidence="3" type="ORF">NEJAP_3492</name>
</gene>
<dbReference type="GO" id="GO:0003723">
    <property type="term" value="F:RNA binding"/>
    <property type="evidence" value="ECO:0007669"/>
    <property type="project" value="InterPro"/>
</dbReference>
<dbReference type="SUPFAM" id="SSF55120">
    <property type="entry name" value="Pseudouridine synthase"/>
    <property type="match status" value="1"/>
</dbReference>
<dbReference type="PANTHER" id="PTHR21600">
    <property type="entry name" value="MITOCHONDRIAL RNA PSEUDOURIDINE SYNTHASE"/>
    <property type="match status" value="1"/>
</dbReference>
<evidence type="ECO:0000313" key="3">
    <source>
        <dbReference type="EMBL" id="BBB31430.1"/>
    </source>
</evidence>
<dbReference type="KEGG" id="njp:NEJAP_3492"/>
<accession>A0A7R6PVP5</accession>
<dbReference type="EC" id="5.4.99.23" evidence="3"/>
<comment type="similarity">
    <text evidence="1">Belongs to the pseudouridine synthase RluA family.</text>
</comment>
<sequence length="314" mass="36362">MTTHEVVLSATHDPADSFCLVFWVFSESSQNILEFLSVRLARRDVDQLPQAFEHGCICVDGLVAYPNQILICGQKVTVRLRGHQEADVDSHWQVLWQNDELLKVYKPALLPVSRTTRNLYQTLISLVRRETPFVNAQLLHRLDTETSGVILLAKDSAADKKWKKHLEQLIVRKVYHAWVTGLPEWNQITFECELSEKQGSEIRSQMYVVDPQERERYLKPKVSKTAFRVLQRQTGRALIECELFTGRKHQIRAQLAHLGYPIIGDKIYSHDGRFYLKRLEQALTDDDFGTLGAQHHMLESKVIELNTEFNRELL</sequence>
<dbReference type="AlphaFoldDB" id="A0A7R6PVP5"/>
<dbReference type="GO" id="GO:0160140">
    <property type="term" value="F:23S rRNA pseudouridine(1911/1915/1917) synthase activity"/>
    <property type="evidence" value="ECO:0007669"/>
    <property type="project" value="UniProtKB-EC"/>
</dbReference>
<name>A0A7R6PVP5_9GAMM</name>
<reference evidence="3 4" key="1">
    <citation type="journal article" date="2008" name="Int. J. Syst. Evol. Microbiol.">
        <title>Neptunomonas japonica sp. nov., an Osedax japonicus symbiont-like bacterium isolated from sediment adjacent to sperm whale carcasses off Kagoshima, Japan.</title>
        <authorList>
            <person name="Miyazaki M."/>
            <person name="Nogi Y."/>
            <person name="Fujiwara Y."/>
            <person name="Kawato M."/>
            <person name="Kubokawa K."/>
            <person name="Horikoshi K."/>
        </authorList>
    </citation>
    <scope>NUCLEOTIDE SEQUENCE [LARGE SCALE GENOMIC DNA]</scope>
    <source>
        <strain evidence="3 4">JAMM 1380</strain>
    </source>
</reference>
<dbReference type="RefSeq" id="WP_236590987.1">
    <property type="nucleotide sequence ID" value="NZ_AP014546.1"/>
</dbReference>
<dbReference type="CDD" id="cd02869">
    <property type="entry name" value="PseudoU_synth_RluA_like"/>
    <property type="match status" value="1"/>
</dbReference>
<dbReference type="GO" id="GO:0000455">
    <property type="term" value="P:enzyme-directed rRNA pseudouridine synthesis"/>
    <property type="evidence" value="ECO:0007669"/>
    <property type="project" value="TreeGrafter"/>
</dbReference>
<feature type="domain" description="Pseudouridine synthase RsuA/RluA-like" evidence="2">
    <location>
        <begin position="102"/>
        <end position="257"/>
    </location>
</feature>
<dbReference type="Proteomes" id="UP000595332">
    <property type="component" value="Chromosome"/>
</dbReference>
<proteinExistence type="inferred from homology"/>
<dbReference type="Gene3D" id="3.30.2350.10">
    <property type="entry name" value="Pseudouridine synthase"/>
    <property type="match status" value="1"/>
</dbReference>
<evidence type="ECO:0000259" key="2">
    <source>
        <dbReference type="Pfam" id="PF00849"/>
    </source>
</evidence>
<dbReference type="InterPro" id="IPR050188">
    <property type="entry name" value="RluA_PseudoU_synthase"/>
</dbReference>
<dbReference type="InterPro" id="IPR006224">
    <property type="entry name" value="PsdUridine_synth_RluA-like_CS"/>
</dbReference>
<dbReference type="EMBL" id="AP014546">
    <property type="protein sequence ID" value="BBB31430.1"/>
    <property type="molecule type" value="Genomic_DNA"/>
</dbReference>
<dbReference type="InterPro" id="IPR020103">
    <property type="entry name" value="PsdUridine_synth_cat_dom_sf"/>
</dbReference>
<evidence type="ECO:0000313" key="4">
    <source>
        <dbReference type="Proteomes" id="UP000595332"/>
    </source>
</evidence>
<protein>
    <submittedName>
        <fullName evidence="3">23S rRNA pseudouridine1911/1915/1917 synthase</fullName>
        <ecNumber evidence="3">5.4.99.23</ecNumber>
    </submittedName>
</protein>
<keyword evidence="3" id="KW-0413">Isomerase</keyword>
<dbReference type="PANTHER" id="PTHR21600:SF87">
    <property type="entry name" value="RNA PSEUDOURIDYLATE SYNTHASE DOMAIN-CONTAINING PROTEIN 1"/>
    <property type="match status" value="1"/>
</dbReference>
<organism evidence="3 4">
    <name type="scientific">Neptunomonas japonica JAMM 1380</name>
    <dbReference type="NCBI Taxonomy" id="1441457"/>
    <lineage>
        <taxon>Bacteria</taxon>
        <taxon>Pseudomonadati</taxon>
        <taxon>Pseudomonadota</taxon>
        <taxon>Gammaproteobacteria</taxon>
        <taxon>Oceanospirillales</taxon>
        <taxon>Oceanospirillaceae</taxon>
        <taxon>Neptunomonas</taxon>
    </lineage>
</organism>